<dbReference type="Proteomes" id="UP000728032">
    <property type="component" value="Unassembled WGS sequence"/>
</dbReference>
<dbReference type="AlphaFoldDB" id="A0A7R9Q9I3"/>
<organism evidence="1">
    <name type="scientific">Oppiella nova</name>
    <dbReference type="NCBI Taxonomy" id="334625"/>
    <lineage>
        <taxon>Eukaryota</taxon>
        <taxon>Metazoa</taxon>
        <taxon>Ecdysozoa</taxon>
        <taxon>Arthropoda</taxon>
        <taxon>Chelicerata</taxon>
        <taxon>Arachnida</taxon>
        <taxon>Acari</taxon>
        <taxon>Acariformes</taxon>
        <taxon>Sarcoptiformes</taxon>
        <taxon>Oribatida</taxon>
        <taxon>Brachypylina</taxon>
        <taxon>Oppioidea</taxon>
        <taxon>Oppiidae</taxon>
        <taxon>Oppiella</taxon>
    </lineage>
</organism>
<dbReference type="EMBL" id="CAJPVJ010000008">
    <property type="protein sequence ID" value="CAG2157424.1"/>
    <property type="molecule type" value="Genomic_DNA"/>
</dbReference>
<proteinExistence type="predicted"/>
<accession>A0A7R9Q9I3</accession>
<reference evidence="1" key="1">
    <citation type="submission" date="2020-11" db="EMBL/GenBank/DDBJ databases">
        <authorList>
            <person name="Tran Van P."/>
        </authorList>
    </citation>
    <scope>NUCLEOTIDE SEQUENCE</scope>
</reference>
<evidence type="ECO:0000313" key="2">
    <source>
        <dbReference type="Proteomes" id="UP000728032"/>
    </source>
</evidence>
<keyword evidence="2" id="KW-1185">Reference proteome</keyword>
<protein>
    <submittedName>
        <fullName evidence="1">Uncharacterized protein</fullName>
    </submittedName>
</protein>
<sequence>MVSLLGTSIKHSKRLPTVIEGFWSGLVNALLWQNLVSQNQQNQMLHFHSNTKRLVLVHKFYVISVLKR</sequence>
<evidence type="ECO:0000313" key="1">
    <source>
        <dbReference type="EMBL" id="CAD7636504.1"/>
    </source>
</evidence>
<dbReference type="EMBL" id="OC914833">
    <property type="protein sequence ID" value="CAD7636504.1"/>
    <property type="molecule type" value="Genomic_DNA"/>
</dbReference>
<gene>
    <name evidence="1" type="ORF">ONB1V03_LOCUS229</name>
</gene>
<name>A0A7R9Q9I3_9ACAR</name>